<dbReference type="RefSeq" id="WP_208842173.1">
    <property type="nucleotide sequence ID" value="NZ_CP072133.1"/>
</dbReference>
<sequence>MKMNKKSFNDMLNEELNSLPREIAPERDLWTGIERAIVTEAPQQTSRSRVKPWMGVAACSVAAVLSIVVTMQREPNNAVVIADFFETQKQSLLVKYKEQPALTDNWQTQLVELESAEAAIRKALEADPQNAALLRMLSQVYQQQLDLINKVHQPTWQQI</sequence>
<organism evidence="1 2">
    <name type="scientific">Pseudoalteromonas xiamenensis</name>
    <dbReference type="NCBI Taxonomy" id="882626"/>
    <lineage>
        <taxon>Bacteria</taxon>
        <taxon>Pseudomonadati</taxon>
        <taxon>Pseudomonadota</taxon>
        <taxon>Gammaproteobacteria</taxon>
        <taxon>Alteromonadales</taxon>
        <taxon>Pseudoalteromonadaceae</taxon>
        <taxon>Pseudoalteromonas</taxon>
    </lineage>
</organism>
<name>A0A975HK43_9GAMM</name>
<dbReference type="KEGG" id="pxi:J5O05_11545"/>
<dbReference type="Proteomes" id="UP000664904">
    <property type="component" value="Chromosome"/>
</dbReference>
<evidence type="ECO:0000313" key="1">
    <source>
        <dbReference type="EMBL" id="QTH70584.1"/>
    </source>
</evidence>
<evidence type="ECO:0000313" key="2">
    <source>
        <dbReference type="Proteomes" id="UP000664904"/>
    </source>
</evidence>
<gene>
    <name evidence="1" type="ORF">J5O05_11545</name>
</gene>
<accession>A0A975HK43</accession>
<protein>
    <submittedName>
        <fullName evidence="1">Uncharacterized protein</fullName>
    </submittedName>
</protein>
<keyword evidence="2" id="KW-1185">Reference proteome</keyword>
<reference evidence="1" key="1">
    <citation type="submission" date="2021-03" db="EMBL/GenBank/DDBJ databases">
        <title>Complete Genome of Pseudoalteromonas xiamenensis STKMTI.2, a new potential marine bacterium producing anti-Vibrio compounds.</title>
        <authorList>
            <person name="Handayani D.P."/>
            <person name="Isnansetyo A."/>
            <person name="Istiqomah I."/>
            <person name="Jumina J."/>
        </authorList>
    </citation>
    <scope>NUCLEOTIDE SEQUENCE</scope>
    <source>
        <strain evidence="1">STKMTI.2</strain>
    </source>
</reference>
<dbReference type="AlphaFoldDB" id="A0A975HK43"/>
<proteinExistence type="predicted"/>
<dbReference type="EMBL" id="CP072133">
    <property type="protein sequence ID" value="QTH70584.1"/>
    <property type="molecule type" value="Genomic_DNA"/>
</dbReference>